<evidence type="ECO:0000313" key="2">
    <source>
        <dbReference type="EMBL" id="KAH9497215.1"/>
    </source>
</evidence>
<name>A0A922HP21_DERFA</name>
<evidence type="ECO:0000313" key="3">
    <source>
        <dbReference type="Proteomes" id="UP000790347"/>
    </source>
</evidence>
<proteinExistence type="predicted"/>
<dbReference type="AlphaFoldDB" id="A0A922HP21"/>
<organism evidence="2 3">
    <name type="scientific">Dermatophagoides farinae</name>
    <name type="common">American house dust mite</name>
    <dbReference type="NCBI Taxonomy" id="6954"/>
    <lineage>
        <taxon>Eukaryota</taxon>
        <taxon>Metazoa</taxon>
        <taxon>Ecdysozoa</taxon>
        <taxon>Arthropoda</taxon>
        <taxon>Chelicerata</taxon>
        <taxon>Arachnida</taxon>
        <taxon>Acari</taxon>
        <taxon>Acariformes</taxon>
        <taxon>Sarcoptiformes</taxon>
        <taxon>Astigmata</taxon>
        <taxon>Psoroptidia</taxon>
        <taxon>Analgoidea</taxon>
        <taxon>Pyroglyphidae</taxon>
        <taxon>Dermatophagoidinae</taxon>
        <taxon>Dermatophagoides</taxon>
    </lineage>
</organism>
<comment type="caution">
    <text evidence="2">The sequence shown here is derived from an EMBL/GenBank/DDBJ whole genome shotgun (WGS) entry which is preliminary data.</text>
</comment>
<reference evidence="2" key="2">
    <citation type="journal article" date="2022" name="Res Sq">
        <title>Comparative Genomics Reveals Insights into the Divergent Evolution of Astigmatic Mites and Household Pest Adaptations.</title>
        <authorList>
            <person name="Xiong Q."/>
            <person name="Wan A.T.-Y."/>
            <person name="Liu X.-Y."/>
            <person name="Fung C.S.-H."/>
            <person name="Xiao X."/>
            <person name="Malainual N."/>
            <person name="Hou J."/>
            <person name="Wang L."/>
            <person name="Wang M."/>
            <person name="Yang K."/>
            <person name="Cui Y."/>
            <person name="Leung E."/>
            <person name="Nong W."/>
            <person name="Shin S.-K."/>
            <person name="Au S."/>
            <person name="Jeong K.Y."/>
            <person name="Chew F.T."/>
            <person name="Hui J."/>
            <person name="Leung T.F."/>
            <person name="Tungtrongchitr A."/>
            <person name="Zhong N."/>
            <person name="Liu Z."/>
            <person name="Tsui S."/>
        </authorList>
    </citation>
    <scope>NUCLEOTIDE SEQUENCE</scope>
    <source>
        <strain evidence="2">Derf</strain>
        <tissue evidence="2">Whole organism</tissue>
    </source>
</reference>
<reference evidence="2" key="1">
    <citation type="submission" date="2013-05" db="EMBL/GenBank/DDBJ databases">
        <authorList>
            <person name="Yim A.K.Y."/>
            <person name="Chan T.F."/>
            <person name="Ji K.M."/>
            <person name="Liu X.Y."/>
            <person name="Zhou J.W."/>
            <person name="Li R.Q."/>
            <person name="Yang K.Y."/>
            <person name="Li J."/>
            <person name="Li M."/>
            <person name="Law P.T.W."/>
            <person name="Wu Y.L."/>
            <person name="Cai Z.L."/>
            <person name="Qin H."/>
            <person name="Bao Y."/>
            <person name="Leung R.K.K."/>
            <person name="Ng P.K.S."/>
            <person name="Zou J."/>
            <person name="Zhong X.J."/>
            <person name="Ran P.X."/>
            <person name="Zhong N.S."/>
            <person name="Liu Z.G."/>
            <person name="Tsui S.K.W."/>
        </authorList>
    </citation>
    <scope>NUCLEOTIDE SEQUENCE</scope>
    <source>
        <strain evidence="2">Derf</strain>
        <tissue evidence="2">Whole organism</tissue>
    </source>
</reference>
<feature type="region of interest" description="Disordered" evidence="1">
    <location>
        <begin position="1"/>
        <end position="48"/>
    </location>
</feature>
<sequence>MISETDHQEYKSEAQLASREERTRRTGRDGEGHDKKDWTVSKDSTVGDSSSFIINDGSWASIHLSITIQQRKRSIYHDQPTLRIHLSESNDQT</sequence>
<feature type="compositionally biased region" description="Basic and acidic residues" evidence="1">
    <location>
        <begin position="1"/>
        <end position="40"/>
    </location>
</feature>
<gene>
    <name evidence="2" type="ORF">DERF_013220</name>
</gene>
<accession>A0A922HP21</accession>
<evidence type="ECO:0000256" key="1">
    <source>
        <dbReference type="SAM" id="MobiDB-lite"/>
    </source>
</evidence>
<keyword evidence="3" id="KW-1185">Reference proteome</keyword>
<dbReference type="Proteomes" id="UP000790347">
    <property type="component" value="Unassembled WGS sequence"/>
</dbReference>
<dbReference type="EMBL" id="ASGP02000007">
    <property type="protein sequence ID" value="KAH9497215.1"/>
    <property type="molecule type" value="Genomic_DNA"/>
</dbReference>
<protein>
    <submittedName>
        <fullName evidence="2">Uncharacterized protein</fullName>
    </submittedName>
</protein>